<keyword evidence="6" id="KW-0677">Repeat</keyword>
<evidence type="ECO:0000256" key="13">
    <source>
        <dbReference type="SAM" id="SignalP"/>
    </source>
</evidence>
<evidence type="ECO:0000256" key="11">
    <source>
        <dbReference type="ARBA" id="ARBA00046169"/>
    </source>
</evidence>
<evidence type="ECO:0000256" key="8">
    <source>
        <dbReference type="ARBA" id="ARBA00023157"/>
    </source>
</evidence>
<dbReference type="Pfam" id="PF00041">
    <property type="entry name" value="fn3"/>
    <property type="match status" value="1"/>
</dbReference>
<dbReference type="InterPro" id="IPR003961">
    <property type="entry name" value="FN3_dom"/>
</dbReference>
<dbReference type="InterPro" id="IPR002035">
    <property type="entry name" value="VWF_A"/>
</dbReference>
<evidence type="ECO:0000256" key="10">
    <source>
        <dbReference type="ARBA" id="ARBA00029542"/>
    </source>
</evidence>
<reference evidence="16" key="1">
    <citation type="submission" date="2022-02" db="EMBL/GenBank/DDBJ databases">
        <title>Atlantic sturgeon de novo genome assembly.</title>
        <authorList>
            <person name="Stock M."/>
            <person name="Klopp C."/>
            <person name="Guiguen Y."/>
            <person name="Cabau C."/>
            <person name="Parinello H."/>
            <person name="Santidrian Yebra-Pimentel E."/>
            <person name="Kuhl H."/>
            <person name="Dirks R.P."/>
            <person name="Guessner J."/>
            <person name="Wuertz S."/>
            <person name="Du K."/>
            <person name="Schartl M."/>
        </authorList>
    </citation>
    <scope>NUCLEOTIDE SEQUENCE</scope>
    <source>
        <strain evidence="16">STURGEONOMICS-FGT-2020</strain>
        <tissue evidence="16">Whole blood</tissue>
    </source>
</reference>
<dbReference type="FunFam" id="3.40.50.410:FF:000046">
    <property type="entry name" value="von Willebrand factor A domain-containing protein 1"/>
    <property type="match status" value="1"/>
</dbReference>
<sequence length="422" mass="44992">MPPPRCGVALLLVLCGWFLVLLQPAASPVSGYGRSLPAADSSVLGCCEGDLLFLVDSSGSVSSYEFSKVREFLGSLLRPFSIGPEEVQVSVLQVSTQPTPEFGFSAHSSGESLQEALAGMRQLHGDTNTGAALDWARERAFGRGTGAREGVPRVLVWVTDGVSSDSVLQPMRELREEGVAVLIVSTGHGNYPELSAAASPPTDRHLHFVDVDAFDVITEELRGAIIDIIRAQRLSAVEVTSHSARLLWPALLSAGSGFYVLRFGPSELDPAQHRSVTLPGSARSAPLTGLRPQTSYTATLTPESNLQYTAPLAVSFSTLPEEPLSPARILISDSCPTSVRVSWGPVLPDSVEEFQVLFGPLPSGEARSVTVSRNQNSTLLQNLQPNTTYLVTVTAQYRSGRQRALSAKACTLEASLPQGNAL</sequence>
<dbReference type="AlphaFoldDB" id="A0AAD8CDY4"/>
<gene>
    <name evidence="16" type="primary">VWA1</name>
    <name evidence="16" type="ORF">AOXY_G37586</name>
</gene>
<dbReference type="PROSITE" id="PS50853">
    <property type="entry name" value="FN3"/>
    <property type="match status" value="2"/>
</dbReference>
<evidence type="ECO:0000256" key="4">
    <source>
        <dbReference type="ARBA" id="ARBA00022553"/>
    </source>
</evidence>
<feature type="chain" id="PRO_5041946121" description="von Willebrand factor A domain-containing protein 1" evidence="13">
    <location>
        <begin position="23"/>
        <end position="422"/>
    </location>
</feature>
<evidence type="ECO:0000259" key="15">
    <source>
        <dbReference type="PROSITE" id="PS50853"/>
    </source>
</evidence>
<keyword evidence="4" id="KW-0597">Phosphoprotein</keyword>
<dbReference type="FunFam" id="2.60.40.10:FF:001442">
    <property type="entry name" value="von Willebrand factor A domain containing 1"/>
    <property type="match status" value="1"/>
</dbReference>
<dbReference type="PANTHER" id="PTHR24020:SF77">
    <property type="entry name" value="VON WILLEBRAND FACTOR A DOMAIN-CONTAINING PROTEIN 1"/>
    <property type="match status" value="1"/>
</dbReference>
<evidence type="ECO:0000313" key="17">
    <source>
        <dbReference type="Proteomes" id="UP001230051"/>
    </source>
</evidence>
<keyword evidence="17" id="KW-1185">Reference proteome</keyword>
<keyword evidence="3" id="KW-0272">Extracellular matrix</keyword>
<feature type="domain" description="Fibronectin type-III" evidence="15">
    <location>
        <begin position="230"/>
        <end position="322"/>
    </location>
</feature>
<feature type="domain" description="VWFA" evidence="14">
    <location>
        <begin position="50"/>
        <end position="225"/>
    </location>
</feature>
<dbReference type="SMART" id="SM00327">
    <property type="entry name" value="VWA"/>
    <property type="match status" value="1"/>
</dbReference>
<keyword evidence="2" id="KW-0964">Secreted</keyword>
<evidence type="ECO:0000256" key="1">
    <source>
        <dbReference type="ARBA" id="ARBA00004302"/>
    </source>
</evidence>
<dbReference type="InterPro" id="IPR036465">
    <property type="entry name" value="vWFA_dom_sf"/>
</dbReference>
<evidence type="ECO:0000256" key="9">
    <source>
        <dbReference type="ARBA" id="ARBA00023180"/>
    </source>
</evidence>
<comment type="caution">
    <text evidence="16">The sequence shown here is derived from an EMBL/GenBank/DDBJ whole genome shotgun (WGS) entry which is preliminary data.</text>
</comment>
<feature type="domain" description="Fibronectin type-III" evidence="15">
    <location>
        <begin position="325"/>
        <end position="419"/>
    </location>
</feature>
<dbReference type="PRINTS" id="PR00453">
    <property type="entry name" value="VWFADOMAIN"/>
</dbReference>
<dbReference type="FunFam" id="2.60.40.10:FF:000638">
    <property type="entry name" value="von Willebrand factor A domain-containing 1"/>
    <property type="match status" value="1"/>
</dbReference>
<dbReference type="InterPro" id="IPR050525">
    <property type="entry name" value="ECM_Assembly_Org"/>
</dbReference>
<dbReference type="InterPro" id="IPR036116">
    <property type="entry name" value="FN3_sf"/>
</dbReference>
<evidence type="ECO:0000256" key="12">
    <source>
        <dbReference type="ARBA" id="ARBA00063852"/>
    </source>
</evidence>
<dbReference type="CDD" id="cd00063">
    <property type="entry name" value="FN3"/>
    <property type="match status" value="2"/>
</dbReference>
<dbReference type="PROSITE" id="PS50234">
    <property type="entry name" value="VWFA"/>
    <property type="match status" value="1"/>
</dbReference>
<evidence type="ECO:0000313" key="16">
    <source>
        <dbReference type="EMBL" id="KAK1139447.1"/>
    </source>
</evidence>
<keyword evidence="7" id="KW-0084">Basement membrane</keyword>
<name>A0AAD8CDY4_ACIOX</name>
<dbReference type="SUPFAM" id="SSF49265">
    <property type="entry name" value="Fibronectin type III"/>
    <property type="match status" value="1"/>
</dbReference>
<evidence type="ECO:0000259" key="14">
    <source>
        <dbReference type="PROSITE" id="PS50234"/>
    </source>
</evidence>
<protein>
    <recommendedName>
        <fullName evidence="10">von Willebrand factor A domain-containing protein 1</fullName>
    </recommendedName>
</protein>
<evidence type="ECO:0000256" key="3">
    <source>
        <dbReference type="ARBA" id="ARBA00022530"/>
    </source>
</evidence>
<keyword evidence="9" id="KW-0325">Glycoprotein</keyword>
<dbReference type="Pfam" id="PF00092">
    <property type="entry name" value="VWA"/>
    <property type="match status" value="1"/>
</dbReference>
<evidence type="ECO:0000256" key="7">
    <source>
        <dbReference type="ARBA" id="ARBA00022869"/>
    </source>
</evidence>
<evidence type="ECO:0000256" key="5">
    <source>
        <dbReference type="ARBA" id="ARBA00022729"/>
    </source>
</evidence>
<dbReference type="Gene3D" id="3.40.50.410">
    <property type="entry name" value="von Willebrand factor, type A domain"/>
    <property type="match status" value="1"/>
</dbReference>
<comment type="subcellular location">
    <subcellularLocation>
        <location evidence="1">Secreted</location>
        <location evidence="1">Extracellular space</location>
        <location evidence="1">Extracellular matrix</location>
        <location evidence="1">Basement membrane</location>
    </subcellularLocation>
</comment>
<dbReference type="Gene3D" id="2.60.40.10">
    <property type="entry name" value="Immunoglobulins"/>
    <property type="match status" value="2"/>
</dbReference>
<comment type="subunit">
    <text evidence="12">Homodimer or homomultimer; disulfide-linked. Interacts with HSPG2.</text>
</comment>
<dbReference type="PANTHER" id="PTHR24020">
    <property type="entry name" value="COLLAGEN ALPHA"/>
    <property type="match status" value="1"/>
</dbReference>
<evidence type="ECO:0000256" key="6">
    <source>
        <dbReference type="ARBA" id="ARBA00022737"/>
    </source>
</evidence>
<dbReference type="Proteomes" id="UP001230051">
    <property type="component" value="Unassembled WGS sequence"/>
</dbReference>
<feature type="signal peptide" evidence="13">
    <location>
        <begin position="1"/>
        <end position="22"/>
    </location>
</feature>
<keyword evidence="8" id="KW-1015">Disulfide bond</keyword>
<evidence type="ECO:0000256" key="2">
    <source>
        <dbReference type="ARBA" id="ARBA00022525"/>
    </source>
</evidence>
<accession>A0AAD8CDY4</accession>
<dbReference type="SUPFAM" id="SSF53300">
    <property type="entry name" value="vWA-like"/>
    <property type="match status" value="1"/>
</dbReference>
<keyword evidence="5 13" id="KW-0732">Signal</keyword>
<dbReference type="EMBL" id="JAGXEW010000448">
    <property type="protein sequence ID" value="KAK1139447.1"/>
    <property type="molecule type" value="Genomic_DNA"/>
</dbReference>
<dbReference type="SMART" id="SM00060">
    <property type="entry name" value="FN3"/>
    <property type="match status" value="2"/>
</dbReference>
<organism evidence="16 17">
    <name type="scientific">Acipenser oxyrinchus oxyrinchus</name>
    <dbReference type="NCBI Taxonomy" id="40147"/>
    <lineage>
        <taxon>Eukaryota</taxon>
        <taxon>Metazoa</taxon>
        <taxon>Chordata</taxon>
        <taxon>Craniata</taxon>
        <taxon>Vertebrata</taxon>
        <taxon>Euteleostomi</taxon>
        <taxon>Actinopterygii</taxon>
        <taxon>Chondrostei</taxon>
        <taxon>Acipenseriformes</taxon>
        <taxon>Acipenseridae</taxon>
        <taxon>Acipenser</taxon>
    </lineage>
</organism>
<dbReference type="InterPro" id="IPR013783">
    <property type="entry name" value="Ig-like_fold"/>
</dbReference>
<dbReference type="GO" id="GO:0005604">
    <property type="term" value="C:basement membrane"/>
    <property type="evidence" value="ECO:0007669"/>
    <property type="project" value="UniProtKB-SubCell"/>
</dbReference>
<proteinExistence type="predicted"/>
<comment type="function">
    <text evidence="11">Promotes matrix assembly. Involved in the organization of skeletal muscles and in the formation of neuromuscular junctions.</text>
</comment>